<feature type="transmembrane region" description="Helical" evidence="2">
    <location>
        <begin position="46"/>
        <end position="66"/>
    </location>
</feature>
<keyword evidence="2" id="KW-0812">Transmembrane</keyword>
<feature type="region of interest" description="Disordered" evidence="1">
    <location>
        <begin position="21"/>
        <end position="43"/>
    </location>
</feature>
<evidence type="ECO:0000256" key="1">
    <source>
        <dbReference type="SAM" id="MobiDB-lite"/>
    </source>
</evidence>
<gene>
    <name evidence="3" type="ORF">SOCEGT47_075330</name>
</gene>
<feature type="compositionally biased region" description="Low complexity" evidence="1">
    <location>
        <begin position="296"/>
        <end position="306"/>
    </location>
</feature>
<evidence type="ECO:0000313" key="3">
    <source>
        <dbReference type="EMBL" id="AUX26961.1"/>
    </source>
</evidence>
<feature type="compositionally biased region" description="Pro residues" evidence="1">
    <location>
        <begin position="254"/>
        <end position="288"/>
    </location>
</feature>
<protein>
    <submittedName>
        <fullName evidence="3">Uncharacterized protein</fullName>
    </submittedName>
</protein>
<sequence>MREMGEQEDVTGSADWFVSSTIAGSCPGSAEEPPRRQGRQEERGRAVPAFPLLLPLFLGTLGALAVRFPGRLPAVETGALPGRRTLETNHRDPRISVTASGCHAAKIQSFYVSLGDPPLPIVTFAWRVTNTKTGTVGSCTFTQSEILCDAAPPAPSIDHGPCRAASLDPDPTYRGALDDATIARIAGCSAWELPSAIVRVMGNGDTARAGSTALSRRRAMGARIARQRAMLYPLHRRKPLQPPTSLPMPRRKPLQPPTSPPPPRRKPLQPPTSPPPPRRKPLQPPTSLPTPRRKLALPPTSLLTPPRCVDELACPP</sequence>
<accession>A0A4P2QC62</accession>
<keyword evidence="2" id="KW-1133">Transmembrane helix</keyword>
<keyword evidence="2" id="KW-0472">Membrane</keyword>
<dbReference type="AlphaFoldDB" id="A0A4P2QC62"/>
<feature type="region of interest" description="Disordered" evidence="1">
    <location>
        <begin position="232"/>
        <end position="316"/>
    </location>
</feature>
<reference evidence="3 4" key="1">
    <citation type="submission" date="2015-09" db="EMBL/GenBank/DDBJ databases">
        <title>Sorangium comparison.</title>
        <authorList>
            <person name="Zaburannyi N."/>
            <person name="Bunk B."/>
            <person name="Overmann J."/>
            <person name="Mueller R."/>
        </authorList>
    </citation>
    <scope>NUCLEOTIDE SEQUENCE [LARGE SCALE GENOMIC DNA]</scope>
    <source>
        <strain evidence="3 4">So ceGT47</strain>
    </source>
</reference>
<evidence type="ECO:0000256" key="2">
    <source>
        <dbReference type="SAM" id="Phobius"/>
    </source>
</evidence>
<dbReference type="PROSITE" id="PS51257">
    <property type="entry name" value="PROKAR_LIPOPROTEIN"/>
    <property type="match status" value="1"/>
</dbReference>
<dbReference type="Proteomes" id="UP000295781">
    <property type="component" value="Chromosome"/>
</dbReference>
<organism evidence="3 4">
    <name type="scientific">Sorangium cellulosum</name>
    <name type="common">Polyangium cellulosum</name>
    <dbReference type="NCBI Taxonomy" id="56"/>
    <lineage>
        <taxon>Bacteria</taxon>
        <taxon>Pseudomonadati</taxon>
        <taxon>Myxococcota</taxon>
        <taxon>Polyangia</taxon>
        <taxon>Polyangiales</taxon>
        <taxon>Polyangiaceae</taxon>
        <taxon>Sorangium</taxon>
    </lineage>
</organism>
<feature type="compositionally biased region" description="Basic and acidic residues" evidence="1">
    <location>
        <begin position="32"/>
        <end position="43"/>
    </location>
</feature>
<evidence type="ECO:0000313" key="4">
    <source>
        <dbReference type="Proteomes" id="UP000295781"/>
    </source>
</evidence>
<dbReference type="EMBL" id="CP012670">
    <property type="protein sequence ID" value="AUX26961.1"/>
    <property type="molecule type" value="Genomic_DNA"/>
</dbReference>
<proteinExistence type="predicted"/>
<name>A0A4P2QC62_SORCE</name>